<feature type="domain" description="AAA+ ATPase" evidence="3">
    <location>
        <begin position="254"/>
        <end position="393"/>
    </location>
</feature>
<dbReference type="GO" id="GO:0006508">
    <property type="term" value="P:proteolysis"/>
    <property type="evidence" value="ECO:0007669"/>
    <property type="project" value="InterPro"/>
</dbReference>
<dbReference type="Proteomes" id="UP000531216">
    <property type="component" value="Unassembled WGS sequence"/>
</dbReference>
<comment type="similarity">
    <text evidence="1">Belongs to the AAA ATPase family.</text>
</comment>
<dbReference type="GO" id="GO:0005524">
    <property type="term" value="F:ATP binding"/>
    <property type="evidence" value="ECO:0007669"/>
    <property type="project" value="UniProtKB-KW"/>
</dbReference>
<dbReference type="Pfam" id="PF00004">
    <property type="entry name" value="AAA"/>
    <property type="match status" value="1"/>
</dbReference>
<comment type="caution">
    <text evidence="4">The sequence shown here is derived from an EMBL/GenBank/DDBJ whole genome shotgun (WGS) entry which is preliminary data.</text>
</comment>
<dbReference type="Gene3D" id="1.20.58.760">
    <property type="entry name" value="Peptidase M41"/>
    <property type="match status" value="1"/>
</dbReference>
<dbReference type="PANTHER" id="PTHR23076:SF97">
    <property type="entry name" value="ATP-DEPENDENT ZINC METALLOPROTEASE YME1L1"/>
    <property type="match status" value="1"/>
</dbReference>
<reference evidence="4 5" key="1">
    <citation type="submission" date="2020-08" db="EMBL/GenBank/DDBJ databases">
        <title>Genomic Encyclopedia of Type Strains, Phase IV (KMG-IV): sequencing the most valuable type-strain genomes for metagenomic binning, comparative biology and taxonomic classification.</title>
        <authorList>
            <person name="Goeker M."/>
        </authorList>
    </citation>
    <scope>NUCLEOTIDE SEQUENCE [LARGE SCALE GENOMIC DNA]</scope>
    <source>
        <strain evidence="4 5">DSM 25024</strain>
    </source>
</reference>
<dbReference type="PROSITE" id="PS00674">
    <property type="entry name" value="AAA"/>
    <property type="match status" value="1"/>
</dbReference>
<name>A0A7W6FVL5_9HYPH</name>
<dbReference type="CDD" id="cd19481">
    <property type="entry name" value="RecA-like_protease"/>
    <property type="match status" value="1"/>
</dbReference>
<evidence type="ECO:0000313" key="5">
    <source>
        <dbReference type="Proteomes" id="UP000531216"/>
    </source>
</evidence>
<dbReference type="InterPro" id="IPR037219">
    <property type="entry name" value="Peptidase_M41-like"/>
</dbReference>
<dbReference type="InterPro" id="IPR003960">
    <property type="entry name" value="ATPase_AAA_CS"/>
</dbReference>
<dbReference type="Gene3D" id="1.10.8.60">
    <property type="match status" value="1"/>
</dbReference>
<feature type="region of interest" description="Disordered" evidence="2">
    <location>
        <begin position="188"/>
        <end position="217"/>
    </location>
</feature>
<dbReference type="GO" id="GO:0030163">
    <property type="term" value="P:protein catabolic process"/>
    <property type="evidence" value="ECO:0007669"/>
    <property type="project" value="TreeGrafter"/>
</dbReference>
<keyword evidence="1" id="KW-0547">Nucleotide-binding</keyword>
<dbReference type="GO" id="GO:0004222">
    <property type="term" value="F:metalloendopeptidase activity"/>
    <property type="evidence" value="ECO:0007669"/>
    <property type="project" value="InterPro"/>
</dbReference>
<dbReference type="GO" id="GO:0016887">
    <property type="term" value="F:ATP hydrolysis activity"/>
    <property type="evidence" value="ECO:0007669"/>
    <property type="project" value="InterPro"/>
</dbReference>
<dbReference type="InterPro" id="IPR000642">
    <property type="entry name" value="Peptidase_M41"/>
</dbReference>
<keyword evidence="1" id="KW-0067">ATP-binding</keyword>
<feature type="compositionally biased region" description="Basic and acidic residues" evidence="2">
    <location>
        <begin position="188"/>
        <end position="205"/>
    </location>
</feature>
<dbReference type="SUPFAM" id="SSF52540">
    <property type="entry name" value="P-loop containing nucleoside triphosphate hydrolases"/>
    <property type="match status" value="1"/>
</dbReference>
<evidence type="ECO:0000256" key="2">
    <source>
        <dbReference type="SAM" id="MobiDB-lite"/>
    </source>
</evidence>
<dbReference type="Gene3D" id="3.40.50.300">
    <property type="entry name" value="P-loop containing nucleotide triphosphate hydrolases"/>
    <property type="match status" value="1"/>
</dbReference>
<organism evidence="4 5">
    <name type="scientific">Aureimonas phyllosphaerae</name>
    <dbReference type="NCBI Taxonomy" id="1166078"/>
    <lineage>
        <taxon>Bacteria</taxon>
        <taxon>Pseudomonadati</taxon>
        <taxon>Pseudomonadota</taxon>
        <taxon>Alphaproteobacteria</taxon>
        <taxon>Hyphomicrobiales</taxon>
        <taxon>Aurantimonadaceae</taxon>
        <taxon>Aureimonas</taxon>
    </lineage>
</organism>
<proteinExistence type="inferred from homology"/>
<dbReference type="SMART" id="SM00382">
    <property type="entry name" value="AAA"/>
    <property type="match status" value="1"/>
</dbReference>
<gene>
    <name evidence="4" type="ORF">GGR05_003489</name>
</gene>
<dbReference type="EMBL" id="JACIDO010000008">
    <property type="protein sequence ID" value="MBB3937323.1"/>
    <property type="molecule type" value="Genomic_DNA"/>
</dbReference>
<evidence type="ECO:0000259" key="3">
    <source>
        <dbReference type="SMART" id="SM00382"/>
    </source>
</evidence>
<protein>
    <submittedName>
        <fullName evidence="4">SpoVK/Ycf46/Vps4 family AAA+-type ATPase</fullName>
    </submittedName>
</protein>
<dbReference type="Pfam" id="PF01434">
    <property type="entry name" value="Peptidase_M41"/>
    <property type="match status" value="1"/>
</dbReference>
<evidence type="ECO:0000256" key="1">
    <source>
        <dbReference type="RuleBase" id="RU003651"/>
    </source>
</evidence>
<dbReference type="PANTHER" id="PTHR23076">
    <property type="entry name" value="METALLOPROTEASE M41 FTSH"/>
    <property type="match status" value="1"/>
</dbReference>
<accession>A0A7W6FVL5</accession>
<keyword evidence="5" id="KW-1185">Reference proteome</keyword>
<dbReference type="GO" id="GO:0005886">
    <property type="term" value="C:plasma membrane"/>
    <property type="evidence" value="ECO:0007669"/>
    <property type="project" value="TreeGrafter"/>
</dbReference>
<sequence length="639" mass="68707">MPKSLAGRLTPSARVADALVRQTLRDGGLDRFLEGGPCLVVIRGVRPDDAAVLCEAVHDLVGGIGKSIVQLNASASNWTDPSGQRSQYIERLLVEASMSTHPKVVLCHRRTEVPTVVGAVADAVVPLVCSREAITAIVREHTGFRPDERLVSRLARLPLPFLNLAIRPGMTADRMWLIAGRLAKHRLDTQREPRPAKLREKKAEVPARSAAEGSRAVPERLEDLPGMGEAQSWGLNLARDLEEYRAGTLQWSDIESGMLLHGPPGTGKTLFARALAGSCGVPLHAHSIAAWQARGHLGDLLKAMRAAFDEARKTSPCILYLDELDSVGSRDEPLGDNASYQRQVVNGLLECLDGAAQRAGVVVVGATNKPEVVDPAVLRPGRLGKHIEVRHPDLPGRIGILRHHLRGELPETDLAPIADELGEASGAVLAQLVRDARGAARRHRRPLAEADLWTALPPGVLLSDAAYRRTCVHEAGHVVVGRELAEVSGLVPTRVRVRRRVRDGGANLTNFDVAEGTDQSRECLEAQLIVMLAGLAAEEVLLGSRSSLSGGTSDADLVRATRLAASIEFSLGLGGGLHSLPNAAVARVEVTRDGPLALDRIERLLANCLREAKLIVERRHDEVEALSSRLAKAQDVVLA</sequence>
<dbReference type="InterPro" id="IPR003593">
    <property type="entry name" value="AAA+_ATPase"/>
</dbReference>
<dbReference type="InterPro" id="IPR027417">
    <property type="entry name" value="P-loop_NTPase"/>
</dbReference>
<dbReference type="AlphaFoldDB" id="A0A7W6FVL5"/>
<dbReference type="GO" id="GO:0004176">
    <property type="term" value="F:ATP-dependent peptidase activity"/>
    <property type="evidence" value="ECO:0007669"/>
    <property type="project" value="InterPro"/>
</dbReference>
<dbReference type="SUPFAM" id="SSF140990">
    <property type="entry name" value="FtsH protease domain-like"/>
    <property type="match status" value="1"/>
</dbReference>
<dbReference type="RefSeq" id="WP_244546019.1">
    <property type="nucleotide sequence ID" value="NZ_FOOA01000012.1"/>
</dbReference>
<evidence type="ECO:0000313" key="4">
    <source>
        <dbReference type="EMBL" id="MBB3937323.1"/>
    </source>
</evidence>
<dbReference type="InterPro" id="IPR003959">
    <property type="entry name" value="ATPase_AAA_core"/>
</dbReference>